<dbReference type="Gene3D" id="3.30.930.10">
    <property type="entry name" value="Bira Bifunctional Protein, Domain 2"/>
    <property type="match status" value="2"/>
</dbReference>
<dbReference type="InterPro" id="IPR036621">
    <property type="entry name" value="Anticodon-bd_dom_sf"/>
</dbReference>
<dbReference type="Proteomes" id="UP000622610">
    <property type="component" value="Unassembled WGS sequence"/>
</dbReference>
<keyword evidence="6" id="KW-1185">Reference proteome</keyword>
<evidence type="ECO:0000313" key="5">
    <source>
        <dbReference type="EMBL" id="GGI65993.1"/>
    </source>
</evidence>
<dbReference type="GO" id="GO:0006433">
    <property type="term" value="P:prolyl-tRNA aminoacylation"/>
    <property type="evidence" value="ECO:0007669"/>
    <property type="project" value="TreeGrafter"/>
</dbReference>
<organism evidence="5 6">
    <name type="scientific">Enterococcus alcedinis</name>
    <dbReference type="NCBI Taxonomy" id="1274384"/>
    <lineage>
        <taxon>Bacteria</taxon>
        <taxon>Bacillati</taxon>
        <taxon>Bacillota</taxon>
        <taxon>Bacilli</taxon>
        <taxon>Lactobacillales</taxon>
        <taxon>Enterococcaceae</taxon>
        <taxon>Enterococcus</taxon>
    </lineage>
</organism>
<dbReference type="SUPFAM" id="SSF55826">
    <property type="entry name" value="YbaK/ProRS associated domain"/>
    <property type="match status" value="1"/>
</dbReference>
<dbReference type="GO" id="GO:0005524">
    <property type="term" value="F:ATP binding"/>
    <property type="evidence" value="ECO:0007669"/>
    <property type="project" value="UniProtKB-KW"/>
</dbReference>
<dbReference type="InterPro" id="IPR004154">
    <property type="entry name" value="Anticodon-bd"/>
</dbReference>
<dbReference type="GO" id="GO:0016740">
    <property type="term" value="F:transferase activity"/>
    <property type="evidence" value="ECO:0007669"/>
    <property type="project" value="UniProtKB-ARBA"/>
</dbReference>
<evidence type="ECO:0000256" key="3">
    <source>
        <dbReference type="ARBA" id="ARBA00023146"/>
    </source>
</evidence>
<dbReference type="Gene3D" id="3.40.50.800">
    <property type="entry name" value="Anticodon-binding domain"/>
    <property type="match status" value="1"/>
</dbReference>
<name>A0A917JF01_9ENTE</name>
<dbReference type="GO" id="GO:0004827">
    <property type="term" value="F:proline-tRNA ligase activity"/>
    <property type="evidence" value="ECO:0007669"/>
    <property type="project" value="TreeGrafter"/>
</dbReference>
<keyword evidence="2" id="KW-0067">ATP-binding</keyword>
<evidence type="ECO:0000259" key="4">
    <source>
        <dbReference type="Pfam" id="PF03129"/>
    </source>
</evidence>
<dbReference type="Gene3D" id="3.90.960.10">
    <property type="entry name" value="YbaK/aminoacyl-tRNA synthetase-associated domain"/>
    <property type="match status" value="1"/>
</dbReference>
<evidence type="ECO:0000256" key="2">
    <source>
        <dbReference type="ARBA" id="ARBA00022840"/>
    </source>
</evidence>
<dbReference type="InterPro" id="IPR050062">
    <property type="entry name" value="Pro-tRNA_synthetase"/>
</dbReference>
<dbReference type="InterPro" id="IPR045864">
    <property type="entry name" value="aa-tRNA-synth_II/BPL/LPL"/>
</dbReference>
<gene>
    <name evidence="5" type="primary">proS</name>
    <name evidence="5" type="ORF">GCM10011482_16470</name>
</gene>
<proteinExistence type="predicted"/>
<dbReference type="RefSeq" id="WP_188367829.1">
    <property type="nucleotide sequence ID" value="NZ_BMDT01000007.1"/>
</dbReference>
<sequence>MKQSSLLIPDTHVQLGTKGEDPSQSLLVNAGFLGAFQEQQYVFLPLAMRVIDNIKSIVNEELEQLSAVEFQLPVQSSLLGEEYLTNFLLKEQMASSIEIPIHLYQIQTVLDVKTTNKTAFLPNLESTFLDVFSFHESQMSLQENYYRFEKMFERILMRCELAFQNVIAFSESIEEKQTKELIALSPLGDTVFVTSTVGEYRAKLDVATRFVTAKKSHATYLPLVHEKLSEDIDQESGDWLTYRLLRMGKQPIMVFYQSNDEINLTKLRHFLGGKVVEVKKSETEKYFGQALEAFDFQKLPEHVMFLGDTEVENLTNVKLHSPVKGMYYKNVNPLREFPTAQYTDFLYVKEGDLAPDETGTLVFQKGIKIGEMHQKNLSEVSDSIDGKHLSIGHYQLDLSRLFLMIAHQHSHESGILWPMEVSPFDVHLIPEDLADAYQSQLVEEVEAVLVNQEYQVLLDDRELSMVEKVREASLIGCPIVILIGKKAVEGIVELKISASDASIEVRKEELMDTLAILLQTTE</sequence>
<reference evidence="5" key="2">
    <citation type="submission" date="2020-09" db="EMBL/GenBank/DDBJ databases">
        <authorList>
            <person name="Sun Q."/>
            <person name="Sedlacek I."/>
        </authorList>
    </citation>
    <scope>NUCLEOTIDE SEQUENCE</scope>
    <source>
        <strain evidence="5">CCM 8433</strain>
    </source>
</reference>
<reference evidence="5" key="1">
    <citation type="journal article" date="2014" name="Int. J. Syst. Evol. Microbiol.">
        <title>Complete genome sequence of Corynebacterium casei LMG S-19264T (=DSM 44701T), isolated from a smear-ripened cheese.</title>
        <authorList>
            <consortium name="US DOE Joint Genome Institute (JGI-PGF)"/>
            <person name="Walter F."/>
            <person name="Albersmeier A."/>
            <person name="Kalinowski J."/>
            <person name="Ruckert C."/>
        </authorList>
    </citation>
    <scope>NUCLEOTIDE SEQUENCE</scope>
    <source>
        <strain evidence="5">CCM 8433</strain>
    </source>
</reference>
<accession>A0A917JF01</accession>
<keyword evidence="5" id="KW-0436">Ligase</keyword>
<dbReference type="SUPFAM" id="SSF52954">
    <property type="entry name" value="Class II aaRS ABD-related"/>
    <property type="match status" value="1"/>
</dbReference>
<dbReference type="SUPFAM" id="SSF55681">
    <property type="entry name" value="Class II aaRS and biotin synthetases"/>
    <property type="match status" value="1"/>
</dbReference>
<comment type="caution">
    <text evidence="5">The sequence shown here is derived from an EMBL/GenBank/DDBJ whole genome shotgun (WGS) entry which is preliminary data.</text>
</comment>
<keyword evidence="1" id="KW-0963">Cytoplasm</keyword>
<dbReference type="GO" id="GO:0002161">
    <property type="term" value="F:aminoacyl-tRNA deacylase activity"/>
    <property type="evidence" value="ECO:0007669"/>
    <property type="project" value="InterPro"/>
</dbReference>
<keyword evidence="3" id="KW-0030">Aminoacyl-tRNA synthetase</keyword>
<dbReference type="GO" id="GO:0005829">
    <property type="term" value="C:cytosol"/>
    <property type="evidence" value="ECO:0007669"/>
    <property type="project" value="TreeGrafter"/>
</dbReference>
<dbReference type="InterPro" id="IPR036754">
    <property type="entry name" value="YbaK/aa-tRNA-synt-asso_dom_sf"/>
</dbReference>
<evidence type="ECO:0000313" key="6">
    <source>
        <dbReference type="Proteomes" id="UP000622610"/>
    </source>
</evidence>
<feature type="domain" description="Anticodon-binding" evidence="4">
    <location>
        <begin position="439"/>
        <end position="514"/>
    </location>
</feature>
<dbReference type="PANTHER" id="PTHR42753:SF2">
    <property type="entry name" value="PROLINE--TRNA LIGASE"/>
    <property type="match status" value="1"/>
</dbReference>
<dbReference type="AlphaFoldDB" id="A0A917JF01"/>
<evidence type="ECO:0000256" key="1">
    <source>
        <dbReference type="ARBA" id="ARBA00022490"/>
    </source>
</evidence>
<dbReference type="Pfam" id="PF03129">
    <property type="entry name" value="HGTP_anticodon"/>
    <property type="match status" value="1"/>
</dbReference>
<dbReference type="PANTHER" id="PTHR42753">
    <property type="entry name" value="MITOCHONDRIAL RIBOSOME PROTEIN L39/PROLYL-TRNA LIGASE FAMILY MEMBER"/>
    <property type="match status" value="1"/>
</dbReference>
<dbReference type="EMBL" id="BMDT01000007">
    <property type="protein sequence ID" value="GGI65993.1"/>
    <property type="molecule type" value="Genomic_DNA"/>
</dbReference>
<dbReference type="GO" id="GO:0140096">
    <property type="term" value="F:catalytic activity, acting on a protein"/>
    <property type="evidence" value="ECO:0007669"/>
    <property type="project" value="UniProtKB-ARBA"/>
</dbReference>
<keyword evidence="2" id="KW-0547">Nucleotide-binding</keyword>
<protein>
    <submittedName>
        <fullName evidence="5">Proline--tRNA ligase</fullName>
    </submittedName>
</protein>